<dbReference type="EMBL" id="CP019288">
    <property type="protein sequence ID" value="QHI38500.1"/>
    <property type="molecule type" value="Genomic_DNA"/>
</dbReference>
<dbReference type="OrthoDB" id="1190041at2"/>
<gene>
    <name evidence="2" type="ORF">IMCC3317_38930</name>
</gene>
<proteinExistence type="predicted"/>
<dbReference type="AlphaFoldDB" id="A0A7L4ZPR8"/>
<dbReference type="PROSITE" id="PS51257">
    <property type="entry name" value="PROKAR_LIPOPROTEIN"/>
    <property type="match status" value="1"/>
</dbReference>
<reference evidence="2 3" key="1">
    <citation type="journal article" date="2013" name="Int. J. Syst. Evol. Microbiol.">
        <title>Kordia antarctica sp. nov., isolated from Antarctic seawater.</title>
        <authorList>
            <person name="Baek K."/>
            <person name="Choi A."/>
            <person name="Kang I."/>
            <person name="Lee K."/>
            <person name="Cho J.C."/>
        </authorList>
    </citation>
    <scope>NUCLEOTIDE SEQUENCE [LARGE SCALE GENOMIC DNA]</scope>
    <source>
        <strain evidence="2 3">IMCC3317</strain>
    </source>
</reference>
<dbReference type="KEGG" id="kan:IMCC3317_38930"/>
<name>A0A7L4ZPR8_9FLAO</name>
<protein>
    <recommendedName>
        <fullName evidence="4">SprT-like domain-containing protein</fullName>
    </recommendedName>
</protein>
<organism evidence="2 3">
    <name type="scientific">Kordia antarctica</name>
    <dbReference type="NCBI Taxonomy" id="1218801"/>
    <lineage>
        <taxon>Bacteria</taxon>
        <taxon>Pseudomonadati</taxon>
        <taxon>Bacteroidota</taxon>
        <taxon>Flavobacteriia</taxon>
        <taxon>Flavobacteriales</taxon>
        <taxon>Flavobacteriaceae</taxon>
        <taxon>Kordia</taxon>
    </lineage>
</organism>
<evidence type="ECO:0000313" key="2">
    <source>
        <dbReference type="EMBL" id="QHI38500.1"/>
    </source>
</evidence>
<dbReference type="Proteomes" id="UP000464657">
    <property type="component" value="Chromosome"/>
</dbReference>
<evidence type="ECO:0000256" key="1">
    <source>
        <dbReference type="SAM" id="MobiDB-lite"/>
    </source>
</evidence>
<feature type="compositionally biased region" description="Low complexity" evidence="1">
    <location>
        <begin position="206"/>
        <end position="217"/>
    </location>
</feature>
<feature type="region of interest" description="Disordered" evidence="1">
    <location>
        <begin position="182"/>
        <end position="245"/>
    </location>
</feature>
<keyword evidence="3" id="KW-1185">Reference proteome</keyword>
<feature type="compositionally biased region" description="Polar residues" evidence="1">
    <location>
        <begin position="226"/>
        <end position="243"/>
    </location>
</feature>
<accession>A0A7L4ZPR8</accession>
<dbReference type="RefSeq" id="WP_160131047.1">
    <property type="nucleotide sequence ID" value="NZ_CP019288.1"/>
</dbReference>
<evidence type="ECO:0008006" key="4">
    <source>
        <dbReference type="Google" id="ProtNLM"/>
    </source>
</evidence>
<evidence type="ECO:0000313" key="3">
    <source>
        <dbReference type="Proteomes" id="UP000464657"/>
    </source>
</evidence>
<sequence>MKKHIFIYFILLFLFSCDNDEFHEAEELENHVSTDLRIQYKRGSEVSASALDFIKSRTNNTFTVTSKKGEVKLNSSLSLSKNNELGTVDTSKEIVVINENNTKHTFKVIAPSEHSNTVINLIVVEKETDSYEYFLKYTFAGELPINEETGTTDFSEFNGTIETFNADGALIGSMTIENGIITNDQGQLSPCPDDSQEPTDDNTNVDSNTGGSDSSTGIPNDDNTDDPLSSGNGDPNQSSQFTDPNGDCGLTWAYESCGCGGSPNGHAPQGVDCCQGSPLVIRDCNGTVIAQRDSNTSTTIFKRNGFDPCDDGDVGVILDDDVLCAMDNDSFNAYYSNKSPFDVDLNDVRRYCDSITPPDPENEKFMCVYNKLVNSPKFKHLFTDVFGDSENLNVKFEIVDVVSATNPHINANCQASGTLDSNGNLVNALMTIKIKRSHINGDPRISLAKTILHECIHAYIKLKKLDSNQGTTFQDINNETLGQLINQYYGNGQFSNGQHGHEFMFDYMLPSMQQMLSDVRDNLVPENHRQIVESRNYQSSSNPVVSNHPWDWNEFYYYYSLLGLHNTNAFEQQIESNPIKNYLYGKYNGDGELLSSSYCQD</sequence>